<dbReference type="Proteomes" id="UP001082899">
    <property type="component" value="Unassembled WGS sequence"/>
</dbReference>
<accession>A0ABT3ZNC8</accession>
<organism evidence="9 10">
    <name type="scientific">Robbsia betulipollinis</name>
    <dbReference type="NCBI Taxonomy" id="2981849"/>
    <lineage>
        <taxon>Bacteria</taxon>
        <taxon>Pseudomonadati</taxon>
        <taxon>Pseudomonadota</taxon>
        <taxon>Betaproteobacteria</taxon>
        <taxon>Burkholderiales</taxon>
        <taxon>Burkholderiaceae</taxon>
        <taxon>Robbsia</taxon>
    </lineage>
</organism>
<evidence type="ECO:0000256" key="1">
    <source>
        <dbReference type="ARBA" id="ARBA00000085"/>
    </source>
</evidence>
<dbReference type="Pfam" id="PF00512">
    <property type="entry name" value="HisKA"/>
    <property type="match status" value="1"/>
</dbReference>
<dbReference type="EC" id="2.7.13.3" evidence="2"/>
<protein>
    <recommendedName>
        <fullName evidence="2">histidine kinase</fullName>
        <ecNumber evidence="2">2.7.13.3</ecNumber>
    </recommendedName>
</protein>
<keyword evidence="3 6" id="KW-0597">Phosphoprotein</keyword>
<dbReference type="InterPro" id="IPR004358">
    <property type="entry name" value="Sig_transdc_His_kin-like_C"/>
</dbReference>
<dbReference type="InterPro" id="IPR003594">
    <property type="entry name" value="HATPase_dom"/>
</dbReference>
<dbReference type="SMART" id="SM00448">
    <property type="entry name" value="REC"/>
    <property type="match status" value="1"/>
</dbReference>
<dbReference type="SUPFAM" id="SSF47384">
    <property type="entry name" value="Homodimeric domain of signal transducing histidine kinase"/>
    <property type="match status" value="1"/>
</dbReference>
<dbReference type="SMART" id="SM00388">
    <property type="entry name" value="HisKA"/>
    <property type="match status" value="1"/>
</dbReference>
<gene>
    <name evidence="9" type="ORF">OVY01_12575</name>
</gene>
<evidence type="ECO:0000259" key="7">
    <source>
        <dbReference type="PROSITE" id="PS50109"/>
    </source>
</evidence>
<reference evidence="9" key="1">
    <citation type="submission" date="2022-11" db="EMBL/GenBank/DDBJ databases">
        <title>Robbsia betulipollinis sp. nov., isolated from pollen of birch (Betula pendula).</title>
        <authorList>
            <person name="Shi H."/>
            <person name="Ambika Manirajan B."/>
            <person name="Ratering S."/>
            <person name="Geissler-Plaum R."/>
            <person name="Schnell S."/>
        </authorList>
    </citation>
    <scope>NUCLEOTIDE SEQUENCE</scope>
    <source>
        <strain evidence="9">Bb-Pol-6</strain>
    </source>
</reference>
<dbReference type="SUPFAM" id="SSF55874">
    <property type="entry name" value="ATPase domain of HSP90 chaperone/DNA topoisomerase II/histidine kinase"/>
    <property type="match status" value="1"/>
</dbReference>
<keyword evidence="5 9" id="KW-0418">Kinase</keyword>
<evidence type="ECO:0000313" key="10">
    <source>
        <dbReference type="Proteomes" id="UP001082899"/>
    </source>
</evidence>
<dbReference type="GO" id="GO:0016301">
    <property type="term" value="F:kinase activity"/>
    <property type="evidence" value="ECO:0007669"/>
    <property type="project" value="UniProtKB-KW"/>
</dbReference>
<evidence type="ECO:0000256" key="3">
    <source>
        <dbReference type="ARBA" id="ARBA00022553"/>
    </source>
</evidence>
<dbReference type="InterPro" id="IPR003661">
    <property type="entry name" value="HisK_dim/P_dom"/>
</dbReference>
<comment type="caution">
    <text evidence="9">The sequence shown here is derived from an EMBL/GenBank/DDBJ whole genome shotgun (WGS) entry which is preliminary data.</text>
</comment>
<dbReference type="Gene3D" id="1.10.287.130">
    <property type="match status" value="1"/>
</dbReference>
<feature type="modified residue" description="4-aspartylphosphate" evidence="6">
    <location>
        <position position="559"/>
    </location>
</feature>
<dbReference type="EMBL" id="JAPMXC010000002">
    <property type="protein sequence ID" value="MCY0388056.1"/>
    <property type="molecule type" value="Genomic_DNA"/>
</dbReference>
<keyword evidence="10" id="KW-1185">Reference proteome</keyword>
<feature type="domain" description="Histidine kinase" evidence="7">
    <location>
        <begin position="195"/>
        <end position="483"/>
    </location>
</feature>
<dbReference type="InterPro" id="IPR036097">
    <property type="entry name" value="HisK_dim/P_sf"/>
</dbReference>
<evidence type="ECO:0000259" key="8">
    <source>
        <dbReference type="PROSITE" id="PS50110"/>
    </source>
</evidence>
<evidence type="ECO:0000256" key="2">
    <source>
        <dbReference type="ARBA" id="ARBA00012438"/>
    </source>
</evidence>
<dbReference type="InterPro" id="IPR011006">
    <property type="entry name" value="CheY-like_superfamily"/>
</dbReference>
<name>A0ABT3ZNC8_9BURK</name>
<dbReference type="SUPFAM" id="SSF52172">
    <property type="entry name" value="CheY-like"/>
    <property type="match status" value="1"/>
</dbReference>
<dbReference type="PROSITE" id="PS50110">
    <property type="entry name" value="RESPONSE_REGULATORY"/>
    <property type="match status" value="1"/>
</dbReference>
<dbReference type="RefSeq" id="WP_267847939.1">
    <property type="nucleotide sequence ID" value="NZ_JAPMXC010000002.1"/>
</dbReference>
<evidence type="ECO:0000256" key="6">
    <source>
        <dbReference type="PROSITE-ProRule" id="PRU00169"/>
    </source>
</evidence>
<dbReference type="Pfam" id="PF00072">
    <property type="entry name" value="Response_reg"/>
    <property type="match status" value="1"/>
</dbReference>
<dbReference type="PANTHER" id="PTHR43047">
    <property type="entry name" value="TWO-COMPONENT HISTIDINE PROTEIN KINASE"/>
    <property type="match status" value="1"/>
</dbReference>
<feature type="domain" description="Response regulatory" evidence="8">
    <location>
        <begin position="506"/>
        <end position="632"/>
    </location>
</feature>
<evidence type="ECO:0000256" key="4">
    <source>
        <dbReference type="ARBA" id="ARBA00022679"/>
    </source>
</evidence>
<dbReference type="PROSITE" id="PS50109">
    <property type="entry name" value="HIS_KIN"/>
    <property type="match status" value="1"/>
</dbReference>
<dbReference type="PANTHER" id="PTHR43047:SF72">
    <property type="entry name" value="OSMOSENSING HISTIDINE PROTEIN KINASE SLN1"/>
    <property type="match status" value="1"/>
</dbReference>
<dbReference type="SMART" id="SM00387">
    <property type="entry name" value="HATPase_c"/>
    <property type="match status" value="1"/>
</dbReference>
<comment type="catalytic activity">
    <reaction evidence="1">
        <text>ATP + protein L-histidine = ADP + protein N-phospho-L-histidine.</text>
        <dbReference type="EC" id="2.7.13.3"/>
    </reaction>
</comment>
<proteinExistence type="predicted"/>
<dbReference type="Gene3D" id="3.30.565.10">
    <property type="entry name" value="Histidine kinase-like ATPase, C-terminal domain"/>
    <property type="match status" value="1"/>
</dbReference>
<dbReference type="InterPro" id="IPR005467">
    <property type="entry name" value="His_kinase_dom"/>
</dbReference>
<dbReference type="Pfam" id="PF02518">
    <property type="entry name" value="HATPase_c"/>
    <property type="match status" value="1"/>
</dbReference>
<evidence type="ECO:0000256" key="5">
    <source>
        <dbReference type="ARBA" id="ARBA00022777"/>
    </source>
</evidence>
<dbReference type="CDD" id="cd00082">
    <property type="entry name" value="HisKA"/>
    <property type="match status" value="1"/>
</dbReference>
<evidence type="ECO:0000313" key="9">
    <source>
        <dbReference type="EMBL" id="MCY0388056.1"/>
    </source>
</evidence>
<dbReference type="PRINTS" id="PR00344">
    <property type="entry name" value="BCTRLSENSOR"/>
</dbReference>
<keyword evidence="4" id="KW-0808">Transferase</keyword>
<dbReference type="Gene3D" id="3.40.50.2300">
    <property type="match status" value="1"/>
</dbReference>
<dbReference type="InterPro" id="IPR036890">
    <property type="entry name" value="HATPase_C_sf"/>
</dbReference>
<dbReference type="InterPro" id="IPR001789">
    <property type="entry name" value="Sig_transdc_resp-reg_receiver"/>
</dbReference>
<sequence length="634" mass="67183">MRKVHTDIFVLAPASVATLADGDTSDASIAASLPFPDAASAPASPSDAVALAEPVQEIRPGYAMHFVDGDLPTLHAALLDVLSQTMGVRNAATHATLHALPISHEALYAVMQGDILRFSLCQDTISLQLSLTPFTDADGRLAGVILMSQPCDDAKATGSGSGGQQTDAPVPHAQTMTLHPGESAVERMRRELLAIVSHELRSPLSSIRSWTHVLRQSLEASHLPPAALPQADRALAGITAGVERQVEMVDTLIDAARVLAGDVHLRYATFRLGDTVEATLRTLAPELEKKQLTVERIVIAPRADADAGGEGAGVQAAEQETVTAFTAPDRRRGVPASLPDWQTVTGDVERVTQIVSQLLGNAIKFSTAGGVIRVRVQTAQRPQREVADPDAGRSIARLPDVPGGAFVALSVEDDGVGIAPALLPGIFRTFAQVDQSTTRRSDGFGLGLPVARQLAELHGGELLAQSEGESHGARFTLTLPTLGEHRAAAARHVAPTQAFPSLAGIAVMVIDDQQEVRESLTAVLEQSGAEVLAAESGRDAIAQLEARGPQHEPDILICDIAMPDEDGYVTLLRIRQWEENRGVEPQERLAAIAVTAFAQREDRDRALSRGYALHFSKPVDPTRLLGAVAALAGK</sequence>